<sequence>MNEEPEMDEANIASMIASMEGYMEDVKEAAPAEAYEQVAAPAEELKQHIEDCRIAEECFGPEPAIWEGYQPKHEEVCDSLDNLSKTYQSANLPLSSMWPSIS</sequence>
<gene>
    <name evidence="1" type="ORF">E7201_09895</name>
</gene>
<comment type="caution">
    <text evidence="1">The sequence shown here is derived from an EMBL/GenBank/DDBJ whole genome shotgun (WGS) entry which is preliminary data.</text>
</comment>
<protein>
    <submittedName>
        <fullName evidence="1">Uncharacterized protein</fullName>
    </submittedName>
</protein>
<proteinExistence type="predicted"/>
<organism evidence="1 2">
    <name type="scientific">Selenomonas ruminantium</name>
    <dbReference type="NCBI Taxonomy" id="971"/>
    <lineage>
        <taxon>Bacteria</taxon>
        <taxon>Bacillati</taxon>
        <taxon>Bacillota</taxon>
        <taxon>Negativicutes</taxon>
        <taxon>Selenomonadales</taxon>
        <taxon>Selenomonadaceae</taxon>
        <taxon>Selenomonas</taxon>
    </lineage>
</organism>
<name>A0A927ZTD6_SELRU</name>
<evidence type="ECO:0000313" key="2">
    <source>
        <dbReference type="Proteomes" id="UP000761380"/>
    </source>
</evidence>
<evidence type="ECO:0000313" key="1">
    <source>
        <dbReference type="EMBL" id="MBE6093458.1"/>
    </source>
</evidence>
<accession>A0A927ZTD6</accession>
<dbReference type="AlphaFoldDB" id="A0A927ZTD6"/>
<dbReference type="Proteomes" id="UP000761380">
    <property type="component" value="Unassembled WGS sequence"/>
</dbReference>
<dbReference type="EMBL" id="SVBY01000086">
    <property type="protein sequence ID" value="MBE6093458.1"/>
    <property type="molecule type" value="Genomic_DNA"/>
</dbReference>
<reference evidence="1" key="1">
    <citation type="submission" date="2019-04" db="EMBL/GenBank/DDBJ databases">
        <title>Evolution of Biomass-Degrading Anaerobic Consortia Revealed by Metagenomics.</title>
        <authorList>
            <person name="Peng X."/>
        </authorList>
    </citation>
    <scope>NUCLEOTIDE SEQUENCE</scope>
    <source>
        <strain evidence="1">SIG240</strain>
    </source>
</reference>